<protein>
    <submittedName>
        <fullName evidence="2">Uncharacterized protein</fullName>
    </submittedName>
</protein>
<reference evidence="2 3" key="2">
    <citation type="submission" date="2020-03" db="EMBL/GenBank/DDBJ databases">
        <authorList>
            <person name="Ichikawa N."/>
            <person name="Kimura A."/>
            <person name="Kitahashi Y."/>
            <person name="Uohara A."/>
        </authorList>
    </citation>
    <scope>NUCLEOTIDE SEQUENCE [LARGE SCALE GENOMIC DNA]</scope>
    <source>
        <strain evidence="2 3">NBRC 108638</strain>
    </source>
</reference>
<feature type="compositionally biased region" description="Polar residues" evidence="1">
    <location>
        <begin position="55"/>
        <end position="67"/>
    </location>
</feature>
<evidence type="ECO:0000313" key="3">
    <source>
        <dbReference type="Proteomes" id="UP000482960"/>
    </source>
</evidence>
<feature type="compositionally biased region" description="Low complexity" evidence="1">
    <location>
        <begin position="164"/>
        <end position="179"/>
    </location>
</feature>
<evidence type="ECO:0000256" key="1">
    <source>
        <dbReference type="SAM" id="MobiDB-lite"/>
    </source>
</evidence>
<gene>
    <name evidence="2" type="ORF">Prum_065720</name>
</gene>
<organism evidence="2 3">
    <name type="scientific">Phytohabitans rumicis</name>
    <dbReference type="NCBI Taxonomy" id="1076125"/>
    <lineage>
        <taxon>Bacteria</taxon>
        <taxon>Bacillati</taxon>
        <taxon>Actinomycetota</taxon>
        <taxon>Actinomycetes</taxon>
        <taxon>Micromonosporales</taxon>
        <taxon>Micromonosporaceae</taxon>
    </lineage>
</organism>
<feature type="region of interest" description="Disordered" evidence="1">
    <location>
        <begin position="142"/>
        <end position="185"/>
    </location>
</feature>
<comment type="caution">
    <text evidence="2">The sequence shown here is derived from an EMBL/GenBank/DDBJ whole genome shotgun (WGS) entry which is preliminary data.</text>
</comment>
<accession>A0A6V8LBD3</accession>
<feature type="compositionally biased region" description="Gly residues" evidence="1">
    <location>
        <begin position="1"/>
        <end position="13"/>
    </location>
</feature>
<evidence type="ECO:0000313" key="2">
    <source>
        <dbReference type="EMBL" id="GFJ92930.1"/>
    </source>
</evidence>
<feature type="compositionally biased region" description="Low complexity" evidence="1">
    <location>
        <begin position="83"/>
        <end position="95"/>
    </location>
</feature>
<sequence>MECGGEQHGGGGADPDEEQGGGTGGPARRSGAVAATASHGKNVSHACSTPPRASPASTVDSTATVAPTRNGHPGVLRTFRRLATSAGPAASSSATRLIPPHQSTGRSRCAASSPSTQRNPCNWATPTGTSAPAAVTRLSAARRRAKYRHTSDRPIHGTANENIAATPSSSPAVPAQAAACTPVRR</sequence>
<feature type="region of interest" description="Disordered" evidence="1">
    <location>
        <begin position="1"/>
        <end position="128"/>
    </location>
</feature>
<dbReference type="AlphaFoldDB" id="A0A6V8LBD3"/>
<proteinExistence type="predicted"/>
<keyword evidence="3" id="KW-1185">Reference proteome</keyword>
<dbReference type="EMBL" id="BLPG01000001">
    <property type="protein sequence ID" value="GFJ92930.1"/>
    <property type="molecule type" value="Genomic_DNA"/>
</dbReference>
<reference evidence="2 3" key="1">
    <citation type="submission" date="2020-03" db="EMBL/GenBank/DDBJ databases">
        <title>Whole genome shotgun sequence of Phytohabitans rumicis NBRC 108638.</title>
        <authorList>
            <person name="Komaki H."/>
            <person name="Tamura T."/>
        </authorList>
    </citation>
    <scope>NUCLEOTIDE SEQUENCE [LARGE SCALE GENOMIC DNA]</scope>
    <source>
        <strain evidence="2 3">NBRC 108638</strain>
    </source>
</reference>
<dbReference type="Proteomes" id="UP000482960">
    <property type="component" value="Unassembled WGS sequence"/>
</dbReference>
<name>A0A6V8LBD3_9ACTN</name>
<feature type="compositionally biased region" description="Polar residues" evidence="1">
    <location>
        <begin position="101"/>
        <end position="128"/>
    </location>
</feature>